<protein>
    <submittedName>
        <fullName evidence="2">Uncharacterized protein</fullName>
    </submittedName>
</protein>
<feature type="region of interest" description="Disordered" evidence="1">
    <location>
        <begin position="1"/>
        <end position="21"/>
    </location>
</feature>
<accession>A0ABN1TJV8</accession>
<sequence length="238" mass="25155">MGFFATRSRGATGDPGADQLPARIARNVPPRFLAVAEALAAGSHTQGACEVTGRALARDGISLSEALDGLRETAHLVLGADPHFDELRALSEAWSEATLSYLSQLSCTDPLTGLSTLAHLRTAVADLYRDPATAVETDHALVVVEAPPASASEGAPITHAMQMMRLGESARTVFAHGQTIGAVGARRVVVLAARDANLARRATLLRRMTGQDRARVWIEGLPDSDFAAALLLDDLTRD</sequence>
<gene>
    <name evidence="2" type="ORF">GCM10009668_01530</name>
</gene>
<dbReference type="EMBL" id="BAAALG010000001">
    <property type="protein sequence ID" value="GAA1090629.1"/>
    <property type="molecule type" value="Genomic_DNA"/>
</dbReference>
<evidence type="ECO:0000313" key="3">
    <source>
        <dbReference type="Proteomes" id="UP001501581"/>
    </source>
</evidence>
<keyword evidence="3" id="KW-1185">Reference proteome</keyword>
<organism evidence="2 3">
    <name type="scientific">Nocardioides dubius</name>
    <dbReference type="NCBI Taxonomy" id="317019"/>
    <lineage>
        <taxon>Bacteria</taxon>
        <taxon>Bacillati</taxon>
        <taxon>Actinomycetota</taxon>
        <taxon>Actinomycetes</taxon>
        <taxon>Propionibacteriales</taxon>
        <taxon>Nocardioidaceae</taxon>
        <taxon>Nocardioides</taxon>
    </lineage>
</organism>
<comment type="caution">
    <text evidence="2">The sequence shown here is derived from an EMBL/GenBank/DDBJ whole genome shotgun (WGS) entry which is preliminary data.</text>
</comment>
<proteinExistence type="predicted"/>
<name>A0ABN1TJV8_9ACTN</name>
<dbReference type="Proteomes" id="UP001501581">
    <property type="component" value="Unassembled WGS sequence"/>
</dbReference>
<reference evidence="2 3" key="1">
    <citation type="journal article" date="2019" name="Int. J. Syst. Evol. Microbiol.">
        <title>The Global Catalogue of Microorganisms (GCM) 10K type strain sequencing project: providing services to taxonomists for standard genome sequencing and annotation.</title>
        <authorList>
            <consortium name="The Broad Institute Genomics Platform"/>
            <consortium name="The Broad Institute Genome Sequencing Center for Infectious Disease"/>
            <person name="Wu L."/>
            <person name="Ma J."/>
        </authorList>
    </citation>
    <scope>NUCLEOTIDE SEQUENCE [LARGE SCALE GENOMIC DNA]</scope>
    <source>
        <strain evidence="2 3">JCM 13008</strain>
    </source>
</reference>
<evidence type="ECO:0000313" key="2">
    <source>
        <dbReference type="EMBL" id="GAA1090629.1"/>
    </source>
</evidence>
<evidence type="ECO:0000256" key="1">
    <source>
        <dbReference type="SAM" id="MobiDB-lite"/>
    </source>
</evidence>